<proteinExistence type="predicted"/>
<feature type="signal peptide" evidence="1">
    <location>
        <begin position="1"/>
        <end position="22"/>
    </location>
</feature>
<keyword evidence="1" id="KW-0732">Signal</keyword>
<reference evidence="2 3" key="1">
    <citation type="submission" date="2023-02" db="EMBL/GenBank/DDBJ databases">
        <title>Devosia algicola sp. nov., isolated from the phycosphere of marine algae.</title>
        <authorList>
            <person name="Kim J.M."/>
            <person name="Lee J.K."/>
            <person name="Choi B.J."/>
            <person name="Bayburt H."/>
            <person name="Jeon C.O."/>
        </authorList>
    </citation>
    <scope>NUCLEOTIDE SEQUENCE [LARGE SCALE GENOMIC DNA]</scope>
    <source>
        <strain evidence="2 3">G20-9</strain>
    </source>
</reference>
<sequence>MALALAVMALAVGAPALVGALAQDVANMSEDQQKDWLTSFVQDKLSTPERKIELSNIDGALGSDVSIREITISDAEGVWLRVNNARLTWNQAALFLGRLEIKSLTADSIDYPRNAVPNDQMDLPPAEAGTLEVPQFPVAIILEELNVPKVRFGQSVFGLAAEVSLDGSLTLENGDLTTKLDIVRLDGPGGQLGLDVAYQKQDNAIDLGLDLTEPRDGVLSNLLNIEGRPAVEPDYQWIGAGGRSYYAAGIDSGRSAGIGRDDNHCEIRRRL</sequence>
<feature type="chain" id="PRO_5046998576" description="DUF490 domain-containing protein" evidence="1">
    <location>
        <begin position="23"/>
        <end position="271"/>
    </location>
</feature>
<evidence type="ECO:0000313" key="3">
    <source>
        <dbReference type="Proteomes" id="UP001220530"/>
    </source>
</evidence>
<dbReference type="RefSeq" id="WP_282220554.1">
    <property type="nucleotide sequence ID" value="NZ_CP118246.1"/>
</dbReference>
<keyword evidence="3" id="KW-1185">Reference proteome</keyword>
<evidence type="ECO:0008006" key="4">
    <source>
        <dbReference type="Google" id="ProtNLM"/>
    </source>
</evidence>
<gene>
    <name evidence="2" type="ORF">PSQ19_09340</name>
</gene>
<accession>A0ABY7YTI8</accession>
<protein>
    <recommendedName>
        <fullName evidence="4">DUF490 domain-containing protein</fullName>
    </recommendedName>
</protein>
<dbReference type="Proteomes" id="UP001220530">
    <property type="component" value="Chromosome"/>
</dbReference>
<dbReference type="EMBL" id="CP118246">
    <property type="protein sequence ID" value="WDR04170.1"/>
    <property type="molecule type" value="Genomic_DNA"/>
</dbReference>
<organism evidence="2 3">
    <name type="scientific">Devosia algicola</name>
    <dbReference type="NCBI Taxonomy" id="3026418"/>
    <lineage>
        <taxon>Bacteria</taxon>
        <taxon>Pseudomonadati</taxon>
        <taxon>Pseudomonadota</taxon>
        <taxon>Alphaproteobacteria</taxon>
        <taxon>Hyphomicrobiales</taxon>
        <taxon>Devosiaceae</taxon>
        <taxon>Devosia</taxon>
    </lineage>
</organism>
<name>A0ABY7YTI8_9HYPH</name>
<evidence type="ECO:0000313" key="2">
    <source>
        <dbReference type="EMBL" id="WDR04170.1"/>
    </source>
</evidence>
<evidence type="ECO:0000256" key="1">
    <source>
        <dbReference type="SAM" id="SignalP"/>
    </source>
</evidence>